<dbReference type="Proteomes" id="UP000187499">
    <property type="component" value="Chromosome"/>
</dbReference>
<dbReference type="Pfam" id="PF02597">
    <property type="entry name" value="ThiS"/>
    <property type="match status" value="1"/>
</dbReference>
<dbReference type="PANTHER" id="PTHR33359">
    <property type="entry name" value="MOLYBDOPTERIN SYNTHASE SULFUR CARRIER SUBUNIT"/>
    <property type="match status" value="1"/>
</dbReference>
<evidence type="ECO:0000313" key="5">
    <source>
        <dbReference type="Proteomes" id="UP000187499"/>
    </source>
</evidence>
<dbReference type="InterPro" id="IPR016155">
    <property type="entry name" value="Mopterin_synth/thiamin_S_b"/>
</dbReference>
<proteinExistence type="inferred from homology"/>
<dbReference type="CDD" id="cd00754">
    <property type="entry name" value="Ubl_MoaD"/>
    <property type="match status" value="1"/>
</dbReference>
<evidence type="ECO:0000256" key="1">
    <source>
        <dbReference type="ARBA" id="ARBA00022741"/>
    </source>
</evidence>
<protein>
    <recommendedName>
        <fullName evidence="3">Molybdopterin synthase sulfur carrier subunit</fullName>
    </recommendedName>
</protein>
<dbReference type="GO" id="GO:1990133">
    <property type="term" value="C:molybdopterin adenylyltransferase complex"/>
    <property type="evidence" value="ECO:0007669"/>
    <property type="project" value="TreeGrafter"/>
</dbReference>
<organism evidence="4 5">
    <name type="scientific">Companilactobacillus allii</name>
    <dbReference type="NCBI Taxonomy" id="1847728"/>
    <lineage>
        <taxon>Bacteria</taxon>
        <taxon>Bacillati</taxon>
        <taxon>Bacillota</taxon>
        <taxon>Bacilli</taxon>
        <taxon>Lactobacillales</taxon>
        <taxon>Lactobacillaceae</taxon>
        <taxon>Companilactobacillus</taxon>
    </lineage>
</organism>
<dbReference type="GO" id="GO:0000166">
    <property type="term" value="F:nucleotide binding"/>
    <property type="evidence" value="ECO:0007669"/>
    <property type="project" value="UniProtKB-KW"/>
</dbReference>
<dbReference type="InterPro" id="IPR003749">
    <property type="entry name" value="ThiS/MoaD-like"/>
</dbReference>
<dbReference type="InterPro" id="IPR044672">
    <property type="entry name" value="MOCS2A"/>
</dbReference>
<comment type="similarity">
    <text evidence="2">Belongs to the MoaD family.</text>
</comment>
<dbReference type="AlphaFoldDB" id="A0A1P8Q6A3"/>
<dbReference type="KEGG" id="lalw:BTM29_08970"/>
<dbReference type="STRING" id="1847728.BTM29_08970"/>
<dbReference type="Gene3D" id="3.10.20.30">
    <property type="match status" value="1"/>
</dbReference>
<name>A0A1P8Q6A3_9LACO</name>
<evidence type="ECO:0000256" key="3">
    <source>
        <dbReference type="ARBA" id="ARBA00024247"/>
    </source>
</evidence>
<keyword evidence="5" id="KW-1185">Reference proteome</keyword>
<keyword evidence="1" id="KW-0547">Nucleotide-binding</keyword>
<reference evidence="5" key="1">
    <citation type="submission" date="2016-12" db="EMBL/GenBank/DDBJ databases">
        <authorList>
            <person name="Jung M.Y."/>
            <person name="Lee S.H."/>
        </authorList>
    </citation>
    <scope>NUCLEOTIDE SEQUENCE [LARGE SCALE GENOMIC DNA]</scope>
    <source>
        <strain evidence="5">WiKim39</strain>
    </source>
</reference>
<sequence>MFSILAEEIGPTLEVDLNDSFYSRDVKESIIKKYPDLKNIIDQSLVAIDEEYADESLFSLNSVDEIALIPPVSGG</sequence>
<dbReference type="PANTHER" id="PTHR33359:SF1">
    <property type="entry name" value="MOLYBDOPTERIN SYNTHASE SULFUR CARRIER SUBUNIT"/>
    <property type="match status" value="1"/>
</dbReference>
<dbReference type="GO" id="GO:0006777">
    <property type="term" value="P:Mo-molybdopterin cofactor biosynthetic process"/>
    <property type="evidence" value="ECO:0007669"/>
    <property type="project" value="InterPro"/>
</dbReference>
<dbReference type="InterPro" id="IPR012675">
    <property type="entry name" value="Beta-grasp_dom_sf"/>
</dbReference>
<gene>
    <name evidence="4" type="ORF">BTM29_08970</name>
</gene>
<evidence type="ECO:0000313" key="4">
    <source>
        <dbReference type="EMBL" id="APX73380.1"/>
    </source>
</evidence>
<accession>A0A1P8Q6A3</accession>
<evidence type="ECO:0000256" key="2">
    <source>
        <dbReference type="ARBA" id="ARBA00024200"/>
    </source>
</evidence>
<dbReference type="EMBL" id="CP019323">
    <property type="protein sequence ID" value="APX73380.1"/>
    <property type="molecule type" value="Genomic_DNA"/>
</dbReference>
<dbReference type="SUPFAM" id="SSF54285">
    <property type="entry name" value="MoaD/ThiS"/>
    <property type="match status" value="1"/>
</dbReference>